<feature type="domain" description="Rhodopsin" evidence="7">
    <location>
        <begin position="44"/>
        <end position="164"/>
    </location>
</feature>
<feature type="transmembrane region" description="Helical" evidence="6">
    <location>
        <begin position="26"/>
        <end position="45"/>
    </location>
</feature>
<dbReference type="InterPro" id="IPR049326">
    <property type="entry name" value="Rhodopsin_dom_fungi"/>
</dbReference>
<evidence type="ECO:0000256" key="6">
    <source>
        <dbReference type="SAM" id="Phobius"/>
    </source>
</evidence>
<evidence type="ECO:0000259" key="7">
    <source>
        <dbReference type="Pfam" id="PF20684"/>
    </source>
</evidence>
<feature type="transmembrane region" description="Helical" evidence="6">
    <location>
        <begin position="57"/>
        <end position="84"/>
    </location>
</feature>
<dbReference type="Proteomes" id="UP000244855">
    <property type="component" value="Unassembled WGS sequence"/>
</dbReference>
<keyword evidence="3 6" id="KW-1133">Transmembrane helix</keyword>
<dbReference type="InterPro" id="IPR052337">
    <property type="entry name" value="SAT4-like"/>
</dbReference>
<dbReference type="GO" id="GO:0016020">
    <property type="term" value="C:membrane"/>
    <property type="evidence" value="ECO:0007669"/>
    <property type="project" value="UniProtKB-SubCell"/>
</dbReference>
<dbReference type="AlphaFoldDB" id="A0A2V1DVF9"/>
<organism evidence="8 9">
    <name type="scientific">Periconia macrospinosa</name>
    <dbReference type="NCBI Taxonomy" id="97972"/>
    <lineage>
        <taxon>Eukaryota</taxon>
        <taxon>Fungi</taxon>
        <taxon>Dikarya</taxon>
        <taxon>Ascomycota</taxon>
        <taxon>Pezizomycotina</taxon>
        <taxon>Dothideomycetes</taxon>
        <taxon>Pleosporomycetidae</taxon>
        <taxon>Pleosporales</taxon>
        <taxon>Massarineae</taxon>
        <taxon>Periconiaceae</taxon>
        <taxon>Periconia</taxon>
    </lineage>
</organism>
<reference evidence="8 9" key="1">
    <citation type="journal article" date="2018" name="Sci. Rep.">
        <title>Comparative genomics provides insights into the lifestyle and reveals functional heterogeneity of dark septate endophytic fungi.</title>
        <authorList>
            <person name="Knapp D.G."/>
            <person name="Nemeth J.B."/>
            <person name="Barry K."/>
            <person name="Hainaut M."/>
            <person name="Henrissat B."/>
            <person name="Johnson J."/>
            <person name="Kuo A."/>
            <person name="Lim J.H.P."/>
            <person name="Lipzen A."/>
            <person name="Nolan M."/>
            <person name="Ohm R.A."/>
            <person name="Tamas L."/>
            <person name="Grigoriev I.V."/>
            <person name="Spatafora J.W."/>
            <person name="Nagy L.G."/>
            <person name="Kovacs G.M."/>
        </authorList>
    </citation>
    <scope>NUCLEOTIDE SEQUENCE [LARGE SCALE GENOMIC DNA]</scope>
    <source>
        <strain evidence="8 9">DSE2036</strain>
    </source>
</reference>
<keyword evidence="9" id="KW-1185">Reference proteome</keyword>
<evidence type="ECO:0000313" key="9">
    <source>
        <dbReference type="Proteomes" id="UP000244855"/>
    </source>
</evidence>
<name>A0A2V1DVF9_9PLEO</name>
<dbReference type="Pfam" id="PF20684">
    <property type="entry name" value="Fung_rhodopsin"/>
    <property type="match status" value="1"/>
</dbReference>
<evidence type="ECO:0000313" key="8">
    <source>
        <dbReference type="EMBL" id="PVI00810.1"/>
    </source>
</evidence>
<evidence type="ECO:0000256" key="3">
    <source>
        <dbReference type="ARBA" id="ARBA00022989"/>
    </source>
</evidence>
<dbReference type="PANTHER" id="PTHR33048:SF47">
    <property type="entry name" value="INTEGRAL MEMBRANE PROTEIN-RELATED"/>
    <property type="match status" value="1"/>
</dbReference>
<sequence>MRIPSHALSTRATNITSGDRSDAVTVTTWVTLVLLVVVFLGREIIKFTVVRKFAIDDLLILAATVSLAIIFAVGLSVTALRLASDGLGVFGLLTLRRANNLQQAYYASNLLYIASLGFAKLSLIVFFYKIYQVQRTQRRVVLGLGIFILGWIIASLVTIAFQCGFTRPWEMFTLHCYDIVSHLPGLQPCMMICMNANVSIRDPSGLCFA</sequence>
<evidence type="ECO:0000256" key="2">
    <source>
        <dbReference type="ARBA" id="ARBA00022692"/>
    </source>
</evidence>
<feature type="transmembrane region" description="Helical" evidence="6">
    <location>
        <begin position="104"/>
        <end position="128"/>
    </location>
</feature>
<dbReference type="PANTHER" id="PTHR33048">
    <property type="entry name" value="PTH11-LIKE INTEGRAL MEMBRANE PROTEIN (AFU_ORTHOLOGUE AFUA_5G11245)"/>
    <property type="match status" value="1"/>
</dbReference>
<evidence type="ECO:0000256" key="1">
    <source>
        <dbReference type="ARBA" id="ARBA00004141"/>
    </source>
</evidence>
<evidence type="ECO:0000256" key="4">
    <source>
        <dbReference type="ARBA" id="ARBA00023136"/>
    </source>
</evidence>
<keyword evidence="4 6" id="KW-0472">Membrane</keyword>
<evidence type="ECO:0000256" key="5">
    <source>
        <dbReference type="ARBA" id="ARBA00038359"/>
    </source>
</evidence>
<gene>
    <name evidence="8" type="ORF">DM02DRAFT_526173</name>
</gene>
<keyword evidence="2 6" id="KW-0812">Transmembrane</keyword>
<accession>A0A2V1DVF9</accession>
<dbReference type="OrthoDB" id="3918601at2759"/>
<dbReference type="EMBL" id="KZ805367">
    <property type="protein sequence ID" value="PVI00810.1"/>
    <property type="molecule type" value="Genomic_DNA"/>
</dbReference>
<protein>
    <recommendedName>
        <fullName evidence="7">Rhodopsin domain-containing protein</fullName>
    </recommendedName>
</protein>
<proteinExistence type="inferred from homology"/>
<feature type="transmembrane region" description="Helical" evidence="6">
    <location>
        <begin position="140"/>
        <end position="161"/>
    </location>
</feature>
<comment type="subcellular location">
    <subcellularLocation>
        <location evidence="1">Membrane</location>
        <topology evidence="1">Multi-pass membrane protein</topology>
    </subcellularLocation>
</comment>
<comment type="similarity">
    <text evidence="5">Belongs to the SAT4 family.</text>
</comment>